<name>A0A382YHG9_9ZZZZ</name>
<organism evidence="1">
    <name type="scientific">marine metagenome</name>
    <dbReference type="NCBI Taxonomy" id="408172"/>
    <lineage>
        <taxon>unclassified sequences</taxon>
        <taxon>metagenomes</taxon>
        <taxon>ecological metagenomes</taxon>
    </lineage>
</organism>
<accession>A0A382YHG9</accession>
<dbReference type="PROSITE" id="PS51257">
    <property type="entry name" value="PROKAR_LIPOPROTEIN"/>
    <property type="match status" value="1"/>
</dbReference>
<protein>
    <submittedName>
        <fullName evidence="1">Uncharacterized protein</fullName>
    </submittedName>
</protein>
<sequence length="182" mass="19238">MYHRLRALLAVTSVLLVTACGDPEGPIVVAEVEDAIAFQPHGESGVAVMAPDGTLLDLVPEAVKADPWPERDQVISQVCGSWDVLPILLVSPDGLVLGPPTPDWLPAMSPDNQFAAIACFLDGDTVVVVDDHEGIGAGVRDDWSRSGSAPGSDQVELKVVSTDWTTTGSQIRELSLNEGGDW</sequence>
<evidence type="ECO:0000313" key="1">
    <source>
        <dbReference type="EMBL" id="SVD82713.1"/>
    </source>
</evidence>
<dbReference type="AlphaFoldDB" id="A0A382YHG9"/>
<gene>
    <name evidence="1" type="ORF">METZ01_LOCUS435567</name>
</gene>
<proteinExistence type="predicted"/>
<reference evidence="1" key="1">
    <citation type="submission" date="2018-05" db="EMBL/GenBank/DDBJ databases">
        <authorList>
            <person name="Lanie J.A."/>
            <person name="Ng W.-L."/>
            <person name="Kazmierczak K.M."/>
            <person name="Andrzejewski T.M."/>
            <person name="Davidsen T.M."/>
            <person name="Wayne K.J."/>
            <person name="Tettelin H."/>
            <person name="Glass J.I."/>
            <person name="Rusch D."/>
            <person name="Podicherti R."/>
            <person name="Tsui H.-C.T."/>
            <person name="Winkler M.E."/>
        </authorList>
    </citation>
    <scope>NUCLEOTIDE SEQUENCE</scope>
</reference>
<feature type="non-terminal residue" evidence="1">
    <location>
        <position position="182"/>
    </location>
</feature>
<dbReference type="EMBL" id="UINC01175865">
    <property type="protein sequence ID" value="SVD82713.1"/>
    <property type="molecule type" value="Genomic_DNA"/>
</dbReference>